<proteinExistence type="inferred from homology"/>
<dbReference type="PANTHER" id="PTHR43157:SF31">
    <property type="entry name" value="PHOSPHATIDYLINOSITOL-GLYCAN BIOSYNTHESIS CLASS F PROTEIN"/>
    <property type="match status" value="1"/>
</dbReference>
<dbReference type="InterPro" id="IPR020904">
    <property type="entry name" value="Sc_DH/Rdtase_CS"/>
</dbReference>
<protein>
    <submittedName>
        <fullName evidence="4">Ketoreductase</fullName>
    </submittedName>
</protein>
<keyword evidence="2" id="KW-0560">Oxidoreductase</keyword>
<sequence length="288" mass="31698">MEKIVLITGATDGIGKEVATQLAQKGYHVLLHGRNAVKAAQVQQAIITETGNQNVTPVIADLFDLQAVQAMAEKIRNDYDRLDVLINNAGAYLGKVRRTNAAGLEHTLTLNVLAPFLLTNLLLPLIQKSPAGRIVNTSSAMHRRAGRPDFEDFQFAHDFEPARAYAISKLYVIWLTRHWAQVLADRHITNVTVNASHPGAVATNFGLADDKGWLPNLIFKLAPMFESTPAKGAQTTVYLADSPAVATVTGAFFNQKKKRERPNDRYYSAAAEQAVWDHCLALVKPYLD</sequence>
<comment type="similarity">
    <text evidence="1 3">Belongs to the short-chain dehydrogenases/reductases (SDR) family.</text>
</comment>
<dbReference type="PRINTS" id="PR00080">
    <property type="entry name" value="SDRFAMILY"/>
</dbReference>
<dbReference type="GO" id="GO:0016491">
    <property type="term" value="F:oxidoreductase activity"/>
    <property type="evidence" value="ECO:0007669"/>
    <property type="project" value="UniProtKB-KW"/>
</dbReference>
<organism evidence="4 5">
    <name type="scientific">Lactiplantibacillus fabifermentans T30PCM01</name>
    <dbReference type="NCBI Taxonomy" id="1400520"/>
    <lineage>
        <taxon>Bacteria</taxon>
        <taxon>Bacillati</taxon>
        <taxon>Bacillota</taxon>
        <taxon>Bacilli</taxon>
        <taxon>Lactobacillales</taxon>
        <taxon>Lactobacillaceae</taxon>
        <taxon>Lactiplantibacillus</taxon>
    </lineage>
</organism>
<evidence type="ECO:0000256" key="2">
    <source>
        <dbReference type="ARBA" id="ARBA00023002"/>
    </source>
</evidence>
<dbReference type="AlphaFoldDB" id="W6T3S8"/>
<dbReference type="PRINTS" id="PR00081">
    <property type="entry name" value="GDHRDH"/>
</dbReference>
<dbReference type="OrthoDB" id="5786478at2"/>
<comment type="caution">
    <text evidence="4">The sequence shown here is derived from an EMBL/GenBank/DDBJ whole genome shotgun (WGS) entry which is preliminary data.</text>
</comment>
<dbReference type="Pfam" id="PF00106">
    <property type="entry name" value="adh_short"/>
    <property type="match status" value="1"/>
</dbReference>
<dbReference type="InterPro" id="IPR002347">
    <property type="entry name" value="SDR_fam"/>
</dbReference>
<dbReference type="EMBL" id="AWWK01000094">
    <property type="protein sequence ID" value="ETY72546.1"/>
    <property type="molecule type" value="Genomic_DNA"/>
</dbReference>
<dbReference type="SUPFAM" id="SSF51735">
    <property type="entry name" value="NAD(P)-binding Rossmann-fold domains"/>
    <property type="match status" value="1"/>
</dbReference>
<reference evidence="4 5" key="1">
    <citation type="journal article" date="2014" name="Genome Announc.">
        <title>Genome Sequence of Lactobacillus fabifermentans Strain T30PCM01, Isolated from Fermenting Grape Marc.</title>
        <authorList>
            <person name="Treu L."/>
            <person name="Vendramin V."/>
            <person name="Bovo B."/>
            <person name="Giacomini A."/>
            <person name="Corich V."/>
            <person name="Campanaro S."/>
        </authorList>
    </citation>
    <scope>NUCLEOTIDE SEQUENCE [LARGE SCALE GENOMIC DNA]</scope>
    <source>
        <strain evidence="4 5">T30PCM01</strain>
    </source>
</reference>
<dbReference type="PATRIC" id="fig|1400520.3.peg.3310"/>
<dbReference type="RefSeq" id="WP_033614897.1">
    <property type="nucleotide sequence ID" value="NZ_KK036540.1"/>
</dbReference>
<dbReference type="eggNOG" id="COG1028">
    <property type="taxonomic scope" value="Bacteria"/>
</dbReference>
<accession>W6T3S8</accession>
<evidence type="ECO:0000256" key="3">
    <source>
        <dbReference type="RuleBase" id="RU000363"/>
    </source>
</evidence>
<evidence type="ECO:0000256" key="1">
    <source>
        <dbReference type="ARBA" id="ARBA00006484"/>
    </source>
</evidence>
<evidence type="ECO:0000313" key="4">
    <source>
        <dbReference type="EMBL" id="ETY72546.1"/>
    </source>
</evidence>
<dbReference type="STRING" id="1400520.LFAB_16835"/>
<dbReference type="Proteomes" id="UP000019247">
    <property type="component" value="Unassembled WGS sequence"/>
</dbReference>
<dbReference type="PANTHER" id="PTHR43157">
    <property type="entry name" value="PHOSPHATIDYLINOSITOL-GLYCAN BIOSYNTHESIS CLASS F PROTEIN-RELATED"/>
    <property type="match status" value="1"/>
</dbReference>
<dbReference type="PROSITE" id="PS00061">
    <property type="entry name" value="ADH_SHORT"/>
    <property type="match status" value="1"/>
</dbReference>
<evidence type="ECO:0000313" key="5">
    <source>
        <dbReference type="Proteomes" id="UP000019247"/>
    </source>
</evidence>
<name>W6T3S8_9LACO</name>
<dbReference type="Gene3D" id="3.40.50.720">
    <property type="entry name" value="NAD(P)-binding Rossmann-like Domain"/>
    <property type="match status" value="1"/>
</dbReference>
<dbReference type="HOGENOM" id="CLU_010194_44_5_9"/>
<dbReference type="InterPro" id="IPR036291">
    <property type="entry name" value="NAD(P)-bd_dom_sf"/>
</dbReference>
<gene>
    <name evidence="4" type="ORF">LFAB_16835</name>
</gene>